<evidence type="ECO:0000313" key="1">
    <source>
        <dbReference type="EMBL" id="GES90219.1"/>
    </source>
</evidence>
<reference evidence="1" key="1">
    <citation type="submission" date="2019-10" db="EMBL/GenBank/DDBJ databases">
        <title>Conservation and host-specific expression of non-tandemly repeated heterogenous ribosome RNA gene in arbuscular mycorrhizal fungi.</title>
        <authorList>
            <person name="Maeda T."/>
            <person name="Kobayashi Y."/>
            <person name="Nakagawa T."/>
            <person name="Ezawa T."/>
            <person name="Yamaguchi K."/>
            <person name="Bino T."/>
            <person name="Nishimoto Y."/>
            <person name="Shigenobu S."/>
            <person name="Kawaguchi M."/>
        </authorList>
    </citation>
    <scope>NUCLEOTIDE SEQUENCE</scope>
    <source>
        <strain evidence="1">HR1</strain>
    </source>
</reference>
<gene>
    <name evidence="1" type="ORF">RCL2_001708100</name>
</gene>
<dbReference type="AlphaFoldDB" id="A0A8H3LNI5"/>
<protein>
    <submittedName>
        <fullName evidence="1">Uncharacterized protein</fullName>
    </submittedName>
</protein>
<proteinExistence type="predicted"/>
<evidence type="ECO:0000313" key="2">
    <source>
        <dbReference type="Proteomes" id="UP000615446"/>
    </source>
</evidence>
<name>A0A8H3LNI5_9GLOM</name>
<comment type="caution">
    <text evidence="1">The sequence shown here is derived from an EMBL/GenBank/DDBJ whole genome shotgun (WGS) entry which is preliminary data.</text>
</comment>
<sequence>MISGCPYASISSVFRTYSSCSQQLPLPLDNYSFFPEFFFFVLSSITWNNRYGVSSILNSTFRAYYIFIESSLNNFVANNDTVISYNAKLNFSQLLRSKRCVPTHEESSDLRRITLQFFMLLFYCFFF</sequence>
<dbReference type="Proteomes" id="UP000615446">
    <property type="component" value="Unassembled WGS sequence"/>
</dbReference>
<dbReference type="EMBL" id="BLAL01000194">
    <property type="protein sequence ID" value="GES90219.1"/>
    <property type="molecule type" value="Genomic_DNA"/>
</dbReference>
<organism evidence="1 2">
    <name type="scientific">Rhizophagus clarus</name>
    <dbReference type="NCBI Taxonomy" id="94130"/>
    <lineage>
        <taxon>Eukaryota</taxon>
        <taxon>Fungi</taxon>
        <taxon>Fungi incertae sedis</taxon>
        <taxon>Mucoromycota</taxon>
        <taxon>Glomeromycotina</taxon>
        <taxon>Glomeromycetes</taxon>
        <taxon>Glomerales</taxon>
        <taxon>Glomeraceae</taxon>
        <taxon>Rhizophagus</taxon>
    </lineage>
</organism>
<accession>A0A8H3LNI5</accession>